<feature type="domain" description="Methyltransferase type 12" evidence="2">
    <location>
        <begin position="113"/>
        <end position="231"/>
    </location>
</feature>
<feature type="region of interest" description="Disordered" evidence="1">
    <location>
        <begin position="26"/>
        <end position="48"/>
    </location>
</feature>
<evidence type="ECO:0000256" key="1">
    <source>
        <dbReference type="SAM" id="MobiDB-lite"/>
    </source>
</evidence>
<dbReference type="AlphaFoldDB" id="A0A9W6F3J7"/>
<dbReference type="Gene3D" id="3.40.50.150">
    <property type="entry name" value="Vaccinia Virus protein VP39"/>
    <property type="match status" value="1"/>
</dbReference>
<dbReference type="Pfam" id="PF08242">
    <property type="entry name" value="Methyltransf_12"/>
    <property type="match status" value="1"/>
</dbReference>
<protein>
    <recommendedName>
        <fullName evidence="2">Methyltransferase type 12 domain-containing protein</fullName>
    </recommendedName>
</protein>
<evidence type="ECO:0000259" key="2">
    <source>
        <dbReference type="Pfam" id="PF08242"/>
    </source>
</evidence>
<dbReference type="PANTHER" id="PTHR45445:SF2">
    <property type="entry name" value="METHYLTRANSFERASE TYPE 11 DOMAIN-CONTAINING PROTEIN"/>
    <property type="match status" value="1"/>
</dbReference>
<dbReference type="NCBIfam" id="TIGR04345">
    <property type="entry name" value="ovoA_Cterm"/>
    <property type="match status" value="1"/>
</dbReference>
<proteinExistence type="predicted"/>
<dbReference type="PANTHER" id="PTHR45445">
    <property type="match status" value="1"/>
</dbReference>
<evidence type="ECO:0000313" key="3">
    <source>
        <dbReference type="EMBL" id="GLC54914.1"/>
    </source>
</evidence>
<dbReference type="SUPFAM" id="SSF53335">
    <property type="entry name" value="S-adenosyl-L-methionine-dependent methyltransferases"/>
    <property type="match status" value="1"/>
</dbReference>
<dbReference type="CDD" id="cd02440">
    <property type="entry name" value="AdoMet_MTases"/>
    <property type="match status" value="1"/>
</dbReference>
<dbReference type="EMBL" id="BRXU01000011">
    <property type="protein sequence ID" value="GLC54914.1"/>
    <property type="molecule type" value="Genomic_DNA"/>
</dbReference>
<keyword evidence="4" id="KW-1185">Reference proteome</keyword>
<reference evidence="3 4" key="1">
    <citation type="journal article" date="2023" name="Commun. Biol.">
        <title>Reorganization of the ancestral sex-determining regions during the evolution of trioecy in Pleodorina starrii.</title>
        <authorList>
            <person name="Takahashi K."/>
            <person name="Suzuki S."/>
            <person name="Kawai-Toyooka H."/>
            <person name="Yamamoto K."/>
            <person name="Hamaji T."/>
            <person name="Ootsuki R."/>
            <person name="Yamaguchi H."/>
            <person name="Kawachi M."/>
            <person name="Higashiyama T."/>
            <person name="Nozaki H."/>
        </authorList>
    </citation>
    <scope>NUCLEOTIDE SEQUENCE [LARGE SCALE GENOMIC DNA]</scope>
    <source>
        <strain evidence="3 4">NIES-4479</strain>
    </source>
</reference>
<comment type="caution">
    <text evidence="3">The sequence shown here is derived from an EMBL/GenBank/DDBJ whole genome shotgun (WGS) entry which is preliminary data.</text>
</comment>
<evidence type="ECO:0000313" key="4">
    <source>
        <dbReference type="Proteomes" id="UP001165080"/>
    </source>
</evidence>
<organism evidence="3 4">
    <name type="scientific">Pleodorina starrii</name>
    <dbReference type="NCBI Taxonomy" id="330485"/>
    <lineage>
        <taxon>Eukaryota</taxon>
        <taxon>Viridiplantae</taxon>
        <taxon>Chlorophyta</taxon>
        <taxon>core chlorophytes</taxon>
        <taxon>Chlorophyceae</taxon>
        <taxon>CS clade</taxon>
        <taxon>Chlamydomonadales</taxon>
        <taxon>Volvocaceae</taxon>
        <taxon>Pleodorina</taxon>
    </lineage>
</organism>
<dbReference type="Proteomes" id="UP001165080">
    <property type="component" value="Unassembled WGS sequence"/>
</dbReference>
<dbReference type="OrthoDB" id="506498at2759"/>
<sequence>MAFVLAASAGVAATLLVQQIANRLQKKSGGGKGDDIQERSTTSSAGGGAAAYETKRAVDEYLQFHFASPDDLLPYANGPKEALSFTARLAQLCERHCDALADFTGEREDAVALDLGCAVGGATFELARAFPHVLGIDYSKHFVDAADLMKAKGYCEFESVVEGDIKQRLMAAVPADIDRSRVRFMQGDACDLPSNLVQLDCVLAANLLCRLPEPMAFLSRCRSLVKPGGVLVLVSPYSWLKGWTDKAKWLGGYYKDGQPVRTADTIAAVLSPDFELVAQENVPFLIREHARKFQWGCSHAVVWKRKGRTL</sequence>
<dbReference type="InterPro" id="IPR029063">
    <property type="entry name" value="SAM-dependent_MTases_sf"/>
</dbReference>
<dbReference type="InterPro" id="IPR027625">
    <property type="entry name" value="OvoA_Cterm"/>
</dbReference>
<gene>
    <name evidence="3" type="primary">PLEST006328</name>
    <name evidence="3" type="ORF">PLESTB_000919600</name>
</gene>
<name>A0A9W6F3J7_9CHLO</name>
<accession>A0A9W6F3J7</accession>
<dbReference type="InterPro" id="IPR013217">
    <property type="entry name" value="Methyltransf_12"/>
</dbReference>